<keyword evidence="1" id="KW-0520">NAD</keyword>
<organism evidence="3 4">
    <name type="scientific">Ectothiorhodospira haloalkaliphila</name>
    <dbReference type="NCBI Taxonomy" id="421628"/>
    <lineage>
        <taxon>Bacteria</taxon>
        <taxon>Pseudomonadati</taxon>
        <taxon>Pseudomonadota</taxon>
        <taxon>Gammaproteobacteria</taxon>
        <taxon>Chromatiales</taxon>
        <taxon>Ectothiorhodospiraceae</taxon>
        <taxon>Ectothiorhodospira</taxon>
    </lineage>
</organism>
<dbReference type="OrthoDB" id="9803010at2"/>
<dbReference type="SUPFAM" id="SSF51735">
    <property type="entry name" value="NAD(P)-binding Rossmann-fold domains"/>
    <property type="match status" value="1"/>
</dbReference>
<gene>
    <name evidence="3" type="ORF">M911_10500</name>
</gene>
<evidence type="ECO:0000313" key="4">
    <source>
        <dbReference type="Proteomes" id="UP000019442"/>
    </source>
</evidence>
<dbReference type="Pfam" id="PF01370">
    <property type="entry name" value="Epimerase"/>
    <property type="match status" value="1"/>
</dbReference>
<feature type="domain" description="NAD-dependent epimerase/dehydratase" evidence="2">
    <location>
        <begin position="3"/>
        <end position="237"/>
    </location>
</feature>
<dbReference type="Gene3D" id="3.40.50.720">
    <property type="entry name" value="NAD(P)-binding Rossmann-like Domain"/>
    <property type="match status" value="1"/>
</dbReference>
<dbReference type="KEGG" id="hhc:M911_10500"/>
<dbReference type="InterPro" id="IPR036291">
    <property type="entry name" value="NAD(P)-bd_dom_sf"/>
</dbReference>
<evidence type="ECO:0000256" key="1">
    <source>
        <dbReference type="ARBA" id="ARBA00023027"/>
    </source>
</evidence>
<evidence type="ECO:0000259" key="2">
    <source>
        <dbReference type="Pfam" id="PF01370"/>
    </source>
</evidence>
<dbReference type="PRINTS" id="PR01713">
    <property type="entry name" value="NUCEPIMERASE"/>
</dbReference>
<dbReference type="RefSeq" id="WP_025281980.1">
    <property type="nucleotide sequence ID" value="NZ_CP007268.1"/>
</dbReference>
<dbReference type="AlphaFoldDB" id="W8KV99"/>
<dbReference type="CDD" id="cd05253">
    <property type="entry name" value="UDP_GE_SDE_e"/>
    <property type="match status" value="1"/>
</dbReference>
<dbReference type="Proteomes" id="UP000019442">
    <property type="component" value="Chromosome"/>
</dbReference>
<dbReference type="HOGENOM" id="CLU_007383_1_7_6"/>
<dbReference type="PANTHER" id="PTHR43574">
    <property type="entry name" value="EPIMERASE-RELATED"/>
    <property type="match status" value="1"/>
</dbReference>
<protein>
    <submittedName>
        <fullName evidence="3">Capsular biosynthesis protein CpsI</fullName>
    </submittedName>
</protein>
<evidence type="ECO:0000313" key="3">
    <source>
        <dbReference type="EMBL" id="AHK79511.1"/>
    </source>
</evidence>
<proteinExistence type="predicted"/>
<sequence length="335" mass="37683">MKVLVTGTAGFIGSALAMRLLDRGDEVIGVDNLNDYYDVNLKLARLDRIKDHAGFTEVRADIADRAVMEETFARHKPQRVVNLAAQAGVRYSLENPHAYVETNLVGFINILEGCRHHGVEHLVYASSSSVYGANTTMPFTVHDNVDHPMSLYAASKKANELMAHTYSSLYGLPTAGLRFFTVYGPWGRPDMALFMFTRNILEGKPIDVFNYGQHRRDFTYIDDIVEGVIRTLDKVAEPNPEWSGDNPDSASSFAPYRLYNIGNNQPVELLHYIQVLEDCLGRKAEKNLLPLQPGDVPDTYADVQDLVADVGYRPATPVEQGVENFVRWYRDFYQV</sequence>
<reference evidence="4" key="2">
    <citation type="submission" date="2014-02" db="EMBL/GenBank/DDBJ databases">
        <title>Draft Genome Sequence of extremely halophilic bacteria Halorhodospira halochloris.</title>
        <authorList>
            <person name="Singh K.S."/>
        </authorList>
    </citation>
    <scope>NUCLEOTIDE SEQUENCE [LARGE SCALE GENOMIC DNA]</scope>
    <source>
        <strain evidence="4">A</strain>
    </source>
</reference>
<dbReference type="InterPro" id="IPR001509">
    <property type="entry name" value="Epimerase_deHydtase"/>
</dbReference>
<dbReference type="EMBL" id="CP007268">
    <property type="protein sequence ID" value="AHK79511.1"/>
    <property type="molecule type" value="Genomic_DNA"/>
</dbReference>
<keyword evidence="4" id="KW-1185">Reference proteome</keyword>
<accession>W8KV99</accession>
<name>W8KV99_9GAMM</name>
<dbReference type="PATRIC" id="fig|1354791.3.peg.2551"/>
<reference evidence="3 4" key="1">
    <citation type="journal article" date="2014" name="J Genomics">
        <title>Draft Genome Sequence of the Extremely Halophilic Phototrophic Purple Sulfur Bacterium Halorhodospira halochloris.</title>
        <authorList>
            <person name="Singh K.S."/>
            <person name="Kirksey J."/>
            <person name="Hoff W.D."/>
            <person name="Deole R."/>
        </authorList>
    </citation>
    <scope>NUCLEOTIDE SEQUENCE [LARGE SCALE GENOMIC DNA]</scope>
    <source>
        <strain evidence="3 4">A</strain>
    </source>
</reference>